<sequence length="246" mass="26791">MTMPRHRDTRPLHQQVAAALRALIMSGDLAPGDQLPSTSQLVAQHGVANPTIQKAASALKDEGFLRSRPGAGVYVRDREPFVVGAANYLGPMPRGYSYQILDVAEAIPTADAAQVLGLGEGEAAVMRHRLLLHDGEPVELSWSYYPTDLAAGTPLARRLRIRGGAPRVLAELGWPQDRFTDRISARQPTTAELEALNLPADVPVIRQLRTIFSGERPVEASVLVKGAHLYELSYEQAIPDAPRRDP</sequence>
<accession>A0ABV6MIE4</accession>
<dbReference type="InterPro" id="IPR036390">
    <property type="entry name" value="WH_DNA-bd_sf"/>
</dbReference>
<dbReference type="PANTHER" id="PTHR44846">
    <property type="entry name" value="MANNOSYL-D-GLYCERATE TRANSPORT/METABOLISM SYSTEM REPRESSOR MNGR-RELATED"/>
    <property type="match status" value="1"/>
</dbReference>
<keyword evidence="2" id="KW-0238">DNA-binding</keyword>
<dbReference type="Gene3D" id="1.10.10.10">
    <property type="entry name" value="Winged helix-like DNA-binding domain superfamily/Winged helix DNA-binding domain"/>
    <property type="match status" value="1"/>
</dbReference>
<dbReference type="SUPFAM" id="SSF46785">
    <property type="entry name" value="Winged helix' DNA-binding domain"/>
    <property type="match status" value="1"/>
</dbReference>
<dbReference type="InterPro" id="IPR011663">
    <property type="entry name" value="UTRA"/>
</dbReference>
<dbReference type="SUPFAM" id="SSF64288">
    <property type="entry name" value="Chorismate lyase-like"/>
    <property type="match status" value="1"/>
</dbReference>
<protein>
    <submittedName>
        <fullName evidence="5">GntR family transcriptional regulator</fullName>
    </submittedName>
</protein>
<dbReference type="Pfam" id="PF00392">
    <property type="entry name" value="GntR"/>
    <property type="match status" value="1"/>
</dbReference>
<keyword evidence="1" id="KW-0805">Transcription regulation</keyword>
<dbReference type="RefSeq" id="WP_337960532.1">
    <property type="nucleotide sequence ID" value="NZ_CP097263.1"/>
</dbReference>
<comment type="caution">
    <text evidence="5">The sequence shown here is derived from an EMBL/GenBank/DDBJ whole genome shotgun (WGS) entry which is preliminary data.</text>
</comment>
<dbReference type="EMBL" id="JBHLUD010000001">
    <property type="protein sequence ID" value="MFC0539882.1"/>
    <property type="molecule type" value="Genomic_DNA"/>
</dbReference>
<dbReference type="SMART" id="SM00345">
    <property type="entry name" value="HTH_GNTR"/>
    <property type="match status" value="1"/>
</dbReference>
<evidence type="ECO:0000313" key="6">
    <source>
        <dbReference type="Proteomes" id="UP001589810"/>
    </source>
</evidence>
<dbReference type="InterPro" id="IPR028978">
    <property type="entry name" value="Chorismate_lyase_/UTRA_dom_sf"/>
</dbReference>
<gene>
    <name evidence="5" type="ORF">ACFFH7_00220</name>
</gene>
<dbReference type="PANTHER" id="PTHR44846:SF17">
    <property type="entry name" value="GNTR-FAMILY TRANSCRIPTIONAL REGULATOR"/>
    <property type="match status" value="1"/>
</dbReference>
<feature type="domain" description="HTH gntR-type" evidence="4">
    <location>
        <begin position="10"/>
        <end position="78"/>
    </location>
</feature>
<dbReference type="Proteomes" id="UP001589810">
    <property type="component" value="Unassembled WGS sequence"/>
</dbReference>
<evidence type="ECO:0000256" key="2">
    <source>
        <dbReference type="ARBA" id="ARBA00023125"/>
    </source>
</evidence>
<dbReference type="InterPro" id="IPR000524">
    <property type="entry name" value="Tscrpt_reg_HTH_GntR"/>
</dbReference>
<proteinExistence type="predicted"/>
<dbReference type="Gene3D" id="3.40.1410.10">
    <property type="entry name" value="Chorismate lyase-like"/>
    <property type="match status" value="1"/>
</dbReference>
<dbReference type="Pfam" id="PF07702">
    <property type="entry name" value="UTRA"/>
    <property type="match status" value="1"/>
</dbReference>
<dbReference type="PROSITE" id="PS50949">
    <property type="entry name" value="HTH_GNTR"/>
    <property type="match status" value="1"/>
</dbReference>
<evidence type="ECO:0000259" key="4">
    <source>
        <dbReference type="PROSITE" id="PS50949"/>
    </source>
</evidence>
<organism evidence="5 6">
    <name type="scientific">Kutzneria chonburiensis</name>
    <dbReference type="NCBI Taxonomy" id="1483604"/>
    <lineage>
        <taxon>Bacteria</taxon>
        <taxon>Bacillati</taxon>
        <taxon>Actinomycetota</taxon>
        <taxon>Actinomycetes</taxon>
        <taxon>Pseudonocardiales</taxon>
        <taxon>Pseudonocardiaceae</taxon>
        <taxon>Kutzneria</taxon>
    </lineage>
</organism>
<evidence type="ECO:0000313" key="5">
    <source>
        <dbReference type="EMBL" id="MFC0539882.1"/>
    </source>
</evidence>
<keyword evidence="3" id="KW-0804">Transcription</keyword>
<name>A0ABV6MIE4_9PSEU</name>
<reference evidence="5 6" key="1">
    <citation type="submission" date="2024-09" db="EMBL/GenBank/DDBJ databases">
        <authorList>
            <person name="Sun Q."/>
            <person name="Mori K."/>
        </authorList>
    </citation>
    <scope>NUCLEOTIDE SEQUENCE [LARGE SCALE GENOMIC DNA]</scope>
    <source>
        <strain evidence="5 6">TBRC 1432</strain>
    </source>
</reference>
<dbReference type="SMART" id="SM00866">
    <property type="entry name" value="UTRA"/>
    <property type="match status" value="1"/>
</dbReference>
<keyword evidence="6" id="KW-1185">Reference proteome</keyword>
<dbReference type="InterPro" id="IPR036388">
    <property type="entry name" value="WH-like_DNA-bd_sf"/>
</dbReference>
<evidence type="ECO:0000256" key="3">
    <source>
        <dbReference type="ARBA" id="ARBA00023163"/>
    </source>
</evidence>
<evidence type="ECO:0000256" key="1">
    <source>
        <dbReference type="ARBA" id="ARBA00023015"/>
    </source>
</evidence>
<dbReference type="CDD" id="cd07377">
    <property type="entry name" value="WHTH_GntR"/>
    <property type="match status" value="1"/>
</dbReference>
<dbReference type="InterPro" id="IPR050679">
    <property type="entry name" value="Bact_HTH_transcr_reg"/>
</dbReference>